<dbReference type="VEuPathDB" id="HostDB:ENSG00000269858"/>
<gene>
    <name evidence="2" type="primary">EGLN2</name>
</gene>
<reference evidence="2 3" key="3">
    <citation type="journal article" date="2004" name="Nature">
        <title>Finishing the euchromatic sequence of the human genome.</title>
        <authorList>
            <consortium name="International Human Genome Sequencing Consortium"/>
        </authorList>
    </citation>
    <scope>NUCLEOTIDE SEQUENCE [LARGE SCALE GENOMIC DNA]</scope>
</reference>
<proteinExistence type="evidence at protein level"/>
<dbReference type="GO" id="GO:0005654">
    <property type="term" value="C:nucleoplasm"/>
    <property type="evidence" value="ECO:0000314"/>
    <property type="project" value="HPA"/>
</dbReference>
<sequence>MDSPCQPQPLSQALPQLPGSSSEPLEPEPGRARMGVESYLPCPLLPSYHCPGVPSEASAGSGTPRATATSTT</sequence>
<dbReference type="Bgee" id="ENSG00000269858">
    <property type="expression patterns" value="Expressed in left testis and 98 other cell types or tissues"/>
</dbReference>
<reference evidence="2" key="4">
    <citation type="submission" date="2025-08" db="UniProtKB">
        <authorList>
            <consortium name="Ensembl"/>
        </authorList>
    </citation>
    <scope>IDENTIFICATION</scope>
</reference>
<dbReference type="EMBL" id="AC008537">
    <property type="status" value="NOT_ANNOTATED_CDS"/>
    <property type="molecule type" value="Genomic_DNA"/>
</dbReference>
<evidence type="ECO:0000313" key="2">
    <source>
        <dbReference type="Ensembl" id="ENSP00000472146.1"/>
    </source>
</evidence>
<evidence type="ECO:0000313" key="3">
    <source>
        <dbReference type="Proteomes" id="UP000005640"/>
    </source>
</evidence>
<dbReference type="OpenTargets" id="ENSG00000269858"/>
<dbReference type="GeneTree" id="ENSGT00940000160655"/>
<feature type="compositionally biased region" description="Polar residues" evidence="1">
    <location>
        <begin position="58"/>
        <end position="72"/>
    </location>
</feature>
<dbReference type="HGNC" id="HGNC:14660">
    <property type="gene designation" value="EGLN2"/>
</dbReference>
<dbReference type="OMA" id="AWQTACP"/>
<reference evidence="2" key="5">
    <citation type="submission" date="2025-09" db="UniProtKB">
        <authorList>
            <consortium name="Ensembl"/>
        </authorList>
    </citation>
    <scope>IDENTIFICATION</scope>
</reference>
<protein>
    <submittedName>
        <fullName evidence="2">Egl-9 family hypoxia inducible factor 2</fullName>
    </submittedName>
</protein>
<keyword evidence="3" id="KW-1185">Reference proteome</keyword>
<accession>M0R1W4</accession>
<organism evidence="2 3">
    <name type="scientific">Homo sapiens</name>
    <name type="common">Human</name>
    <dbReference type="NCBI Taxonomy" id="9606"/>
    <lineage>
        <taxon>Eukaryota</taxon>
        <taxon>Metazoa</taxon>
        <taxon>Chordata</taxon>
        <taxon>Craniata</taxon>
        <taxon>Vertebrata</taxon>
        <taxon>Euteleostomi</taxon>
        <taxon>Mammalia</taxon>
        <taxon>Eutheria</taxon>
        <taxon>Euarchontoglires</taxon>
        <taxon>Primates</taxon>
        <taxon>Haplorrhini</taxon>
        <taxon>Catarrhini</taxon>
        <taxon>Hominidae</taxon>
        <taxon>Homo</taxon>
    </lineage>
</organism>
<dbReference type="Proteomes" id="UP000005640">
    <property type="component" value="Chromosome 19"/>
</dbReference>
<dbReference type="OrthoDB" id="5952526at2759"/>
<dbReference type="ExpressionAtlas" id="M0R1W4">
    <property type="expression patterns" value="baseline and differential"/>
</dbReference>
<feature type="region of interest" description="Disordered" evidence="1">
    <location>
        <begin position="1"/>
        <end position="34"/>
    </location>
</feature>
<feature type="non-terminal residue" evidence="2">
    <location>
        <position position="72"/>
    </location>
</feature>
<dbReference type="AlphaFoldDB" id="M0R1W4"/>
<feature type="region of interest" description="Disordered" evidence="1">
    <location>
        <begin position="50"/>
        <end position="72"/>
    </location>
</feature>
<dbReference type="UCSC" id="uc060yxq.1">
    <property type="organism name" value="human"/>
</dbReference>
<keyword evidence="4" id="KW-1267">Proteomics identification</keyword>
<reference evidence="2 3" key="2">
    <citation type="journal article" date="2004" name="Nature">
        <title>The DNA sequence and biology of human chromosome 19.</title>
        <authorList>
            <person name="Grimwood J."/>
            <person name="Gordon L.A."/>
            <person name="Olsen A."/>
            <person name="Terry A."/>
            <person name="Schmutz J."/>
            <person name="Lamerdin J."/>
            <person name="Hellsten U."/>
            <person name="Goodstein D."/>
            <person name="Couronne O."/>
            <person name="Tran-Gyamfi M."/>
            <person name="Aerts A."/>
            <person name="Altherr M."/>
            <person name="Ashworth L."/>
            <person name="Bajorek E."/>
            <person name="Black S."/>
            <person name="Branscomb E."/>
            <person name="Caenepeel S."/>
            <person name="Carrano A."/>
            <person name="Caoile C."/>
            <person name="Chan Y.M."/>
            <person name="Christensen M."/>
            <person name="Cleland C.A."/>
            <person name="Copeland A."/>
            <person name="Dalin E."/>
            <person name="Dehal P."/>
            <person name="Denys M."/>
            <person name="Detter J.C."/>
            <person name="Escobar J."/>
            <person name="Flowers D."/>
            <person name="Fotopulos D."/>
            <person name="Garcia C."/>
            <person name="Georgescu A.M."/>
            <person name="Glavina T."/>
            <person name="Gomez M."/>
            <person name="Gonzales E."/>
            <person name="Groza M."/>
            <person name="Hammon N."/>
            <person name="Hawkins T."/>
            <person name="Haydu L."/>
            <person name="Ho I."/>
            <person name="Huang W."/>
            <person name="Israni S."/>
            <person name="Jett J."/>
            <person name="Kadner K."/>
            <person name="Kimball H."/>
            <person name="Kobayashi A."/>
            <person name="Larionov V."/>
            <person name="Leem S.H."/>
            <person name="Lopez F."/>
            <person name="Lou Y."/>
            <person name="Lowry S."/>
            <person name="Malfatti S."/>
            <person name="Martinez D."/>
            <person name="McCready P."/>
            <person name="Medina C."/>
            <person name="Morgan J."/>
            <person name="Nelson K."/>
            <person name="Nolan M."/>
            <person name="Ovcharenko I."/>
            <person name="Pitluck S."/>
            <person name="Pollard M."/>
            <person name="Popkie A.P."/>
            <person name="Predki P."/>
            <person name="Quan G."/>
            <person name="Ramirez L."/>
            <person name="Rash S."/>
            <person name="Retterer J."/>
            <person name="Rodriguez A."/>
            <person name="Rogers S."/>
            <person name="Salamov A."/>
            <person name="Salazar A."/>
            <person name="She X."/>
            <person name="Smith D."/>
            <person name="Slezak T."/>
            <person name="Solovyev V."/>
            <person name="Thayer N."/>
            <person name="Tice H."/>
            <person name="Tsai M."/>
            <person name="Ustaszewska A."/>
            <person name="Vo N."/>
            <person name="Wagner M."/>
            <person name="Wheeler J."/>
            <person name="Wu K."/>
            <person name="Xie G."/>
            <person name="Yang J."/>
            <person name="Dubchak I."/>
            <person name="Furey T.S."/>
            <person name="DeJong P."/>
            <person name="Dickson M."/>
            <person name="Gordon D."/>
            <person name="Eichler E.E."/>
            <person name="Pennacchio L.A."/>
            <person name="Richardson P."/>
            <person name="Stubbs L."/>
            <person name="Rokhsar D.S."/>
            <person name="Myers R.M."/>
            <person name="Rubin E.M."/>
            <person name="Lucas S.M."/>
        </authorList>
    </citation>
    <scope>NUCLEOTIDE SEQUENCE [LARGE SCALE GENOMIC DNA]</scope>
</reference>
<dbReference type="MassIVE" id="M0R1W4"/>
<dbReference type="Ensembl" id="ENST00000593397.1">
    <property type="protein sequence ID" value="ENSP00000472146.1"/>
    <property type="gene ID" value="ENSG00000269858.6"/>
</dbReference>
<dbReference type="Ensembl" id="ENST00000593397.1">
    <property type="protein sequence ID" value="ENSP00000472146.1"/>
    <property type="gene ID" value="ENSG00000269858.7"/>
</dbReference>
<dbReference type="Antibodypedia" id="66726">
    <property type="antibodies" value="441 antibodies from 33 providers"/>
</dbReference>
<evidence type="ECO:0000256" key="1">
    <source>
        <dbReference type="SAM" id="MobiDB-lite"/>
    </source>
</evidence>
<feature type="compositionally biased region" description="Low complexity" evidence="1">
    <location>
        <begin position="1"/>
        <end position="24"/>
    </location>
</feature>
<reference evidence="2 3" key="1">
    <citation type="journal article" date="2001" name="Nature">
        <title>Initial sequencing and analysis of the human genome.</title>
        <authorList>
            <consortium name="International Human Genome Sequencing Consortium"/>
            <person name="Lander E.S."/>
            <person name="Linton L.M."/>
            <person name="Birren B."/>
            <person name="Nusbaum C."/>
            <person name="Zody M.C."/>
            <person name="Baldwin J."/>
            <person name="Devon K."/>
            <person name="Dewar K."/>
            <person name="Doyle M."/>
            <person name="FitzHugh W."/>
            <person name="Funke R."/>
            <person name="Gage D."/>
            <person name="Harris K."/>
            <person name="Heaford A."/>
            <person name="Howland J."/>
            <person name="Kann L."/>
            <person name="Lehoczky J."/>
            <person name="LeVine R."/>
            <person name="McEwan P."/>
            <person name="McKernan K."/>
            <person name="Meldrim J."/>
            <person name="Mesirov J.P."/>
            <person name="Miranda C."/>
            <person name="Morris W."/>
            <person name="Naylor J."/>
            <person name="Raymond C."/>
            <person name="Rosetti M."/>
            <person name="Santos R."/>
            <person name="Sheridan A."/>
            <person name="Sougnez C."/>
            <person name="Stange-Thomann N."/>
            <person name="Stojanovic N."/>
            <person name="Subramanian A."/>
            <person name="Wyman D."/>
            <person name="Rogers J."/>
            <person name="Sulston J."/>
            <person name="Ainscough R."/>
            <person name="Beck S."/>
            <person name="Bentley D."/>
            <person name="Burton J."/>
            <person name="Clee C."/>
            <person name="Carter N."/>
            <person name="Coulson A."/>
            <person name="Deadman R."/>
            <person name="Deloukas P."/>
            <person name="Dunham A."/>
            <person name="Dunham I."/>
            <person name="Durbin R."/>
            <person name="French L."/>
            <person name="Grafham D."/>
            <person name="Gregory S."/>
            <person name="Hubbard T."/>
            <person name="Humphray S."/>
            <person name="Hunt A."/>
            <person name="Jones M."/>
            <person name="Lloyd C."/>
            <person name="McMurray A."/>
            <person name="Matthews L."/>
            <person name="Mercer S."/>
            <person name="Milne S."/>
            <person name="Mullikin J.C."/>
            <person name="Mungall A."/>
            <person name="Plumb R."/>
            <person name="Ross M."/>
            <person name="Shownkeen R."/>
            <person name="Sims S."/>
            <person name="Waterston R.H."/>
            <person name="Wilson R.K."/>
            <person name="Hillier L.W."/>
            <person name="McPherson J.D."/>
            <person name="Marra M.A."/>
            <person name="Mardis E.R."/>
            <person name="Fulton L.A."/>
            <person name="Chinwalla A.T."/>
            <person name="Pepin K.H."/>
            <person name="Gish W.R."/>
            <person name="Chissoe S.L."/>
            <person name="Wendl M.C."/>
            <person name="Delehaunty K.D."/>
            <person name="Miner T.L."/>
            <person name="Delehaunty A."/>
            <person name="Kramer J.B."/>
            <person name="Cook L.L."/>
            <person name="Fulton R.S."/>
            <person name="Johnson D.L."/>
            <person name="Minx P.J."/>
            <person name="Clifton S.W."/>
            <person name="Hawkins T."/>
            <person name="Branscomb E."/>
            <person name="Predki P."/>
            <person name="Richardson P."/>
            <person name="Wenning S."/>
            <person name="Slezak T."/>
            <person name="Doggett N."/>
            <person name="Cheng J.F."/>
            <person name="Olsen A."/>
            <person name="Lucas S."/>
            <person name="Elkin C."/>
            <person name="Uberbacher E."/>
            <person name="Frazier M."/>
            <person name="Gibbs R.A."/>
            <person name="Muzny D.M."/>
            <person name="Scherer S.E."/>
            <person name="Bouck J.B."/>
            <person name="Sodergren E.J."/>
            <person name="Worley K.C."/>
            <person name="Rives C.M."/>
            <person name="Gorrell J.H."/>
            <person name="Metzker M.L."/>
            <person name="Naylor S.L."/>
            <person name="Kucherlapati R.S."/>
            <person name="Nelson D.L."/>
            <person name="Weinstock G.M."/>
            <person name="Sakaki Y."/>
            <person name="Fujiyama A."/>
            <person name="Hattori M."/>
            <person name="Yada T."/>
            <person name="Toyoda A."/>
            <person name="Itoh T."/>
            <person name="Kawagoe C."/>
            <person name="Watanabe H."/>
            <person name="Totoki Y."/>
            <person name="Taylor T."/>
            <person name="Weissenbach J."/>
            <person name="Heilig R."/>
            <person name="Saurin W."/>
            <person name="Artiguenave F."/>
            <person name="Brottier P."/>
            <person name="Bruls T."/>
            <person name="Pelletier E."/>
            <person name="Robert C."/>
            <person name="Wincker P."/>
            <person name="Smith D.R."/>
            <person name="Doucette-Stamm L."/>
            <person name="Rubenfield M."/>
            <person name="Weinstock K."/>
            <person name="Lee H.M."/>
            <person name="Dubois J."/>
            <person name="Rosenthal A."/>
            <person name="Platzer M."/>
            <person name="Nyakatura G."/>
            <person name="Taudien S."/>
            <person name="Rump A."/>
            <person name="Yang H."/>
            <person name="Yu J."/>
            <person name="Wang J."/>
            <person name="Huang G."/>
            <person name="Gu J."/>
            <person name="Hood L."/>
            <person name="Rowen L."/>
            <person name="Madan A."/>
            <person name="Qin S."/>
            <person name="Davis R.W."/>
            <person name="Federspiel N.A."/>
            <person name="Abola A.P."/>
            <person name="Proctor M.J."/>
            <person name="Myers R.M."/>
            <person name="Schmutz J."/>
            <person name="Dickson M."/>
            <person name="Grimwood J."/>
            <person name="Cox D.R."/>
            <person name="Olson M.V."/>
            <person name="Kaul R."/>
            <person name="Raymond C."/>
            <person name="Shimizu N."/>
            <person name="Kawasaki K."/>
            <person name="Minoshima S."/>
            <person name="Evans G.A."/>
            <person name="Athanasiou M."/>
            <person name="Schultz R."/>
            <person name="Roe B.A."/>
            <person name="Chen F."/>
            <person name="Pan H."/>
            <person name="Ramser J."/>
            <person name="Lehrach H."/>
            <person name="Reinhardt R."/>
            <person name="McCombie W.R."/>
            <person name="de la Bastide M."/>
            <person name="Dedhia N."/>
            <person name="Blocker H."/>
            <person name="Hornischer K."/>
            <person name="Nordsiek G."/>
            <person name="Agarwala R."/>
            <person name="Aravind L."/>
            <person name="Bailey J.A."/>
            <person name="Bateman A."/>
            <person name="Batzoglou S."/>
            <person name="Birney E."/>
            <person name="Bork P."/>
            <person name="Brown D.G."/>
            <person name="Burge C.B."/>
            <person name="Cerutti L."/>
            <person name="Chen H.C."/>
            <person name="Church D."/>
            <person name="Clamp M."/>
            <person name="Copley R.R."/>
            <person name="Doerks T."/>
            <person name="Eddy S.R."/>
            <person name="Eichler E.E."/>
            <person name="Furey T.S."/>
            <person name="Galagan J."/>
            <person name="Gilbert J.G."/>
            <person name="Harmon C."/>
            <person name="Hayashizaki Y."/>
            <person name="Haussler D."/>
            <person name="Hermjakob H."/>
            <person name="Hokamp K."/>
            <person name="Jang W."/>
            <person name="Johnson L.S."/>
            <person name="Jones T.A."/>
            <person name="Kasif S."/>
            <person name="Kaspryzk A."/>
            <person name="Kennedy S."/>
            <person name="Kent W.J."/>
            <person name="Kitts P."/>
            <person name="Koonin E.V."/>
            <person name="Korf I."/>
            <person name="Kulp D."/>
            <person name="Lancet D."/>
            <person name="Lowe T.M."/>
            <person name="McLysaght A."/>
            <person name="Mikkelsen T."/>
            <person name="Moran J.V."/>
            <person name="Mulder N."/>
            <person name="Pollara V.J."/>
            <person name="Ponting C.P."/>
            <person name="Schuler G."/>
            <person name="Schultz J."/>
            <person name="Slater G."/>
            <person name="Smit A.F."/>
            <person name="Stupka E."/>
            <person name="Szustakowski J."/>
            <person name="Thierry-Mieg D."/>
            <person name="Thierry-Mieg J."/>
            <person name="Wagner L."/>
            <person name="Wallis J."/>
            <person name="Wheeler R."/>
            <person name="Williams A."/>
            <person name="Wolf Y.I."/>
            <person name="Wolfe K.H."/>
            <person name="Yang S.P."/>
            <person name="Yeh R.F."/>
            <person name="Collins F."/>
            <person name="Guyer M.S."/>
            <person name="Peterson J."/>
            <person name="Felsenfeld A."/>
            <person name="Wetterstrand K.A."/>
            <person name="Patrinos A."/>
            <person name="Morgan M.J."/>
            <person name="de Jong P."/>
            <person name="Catanese J.J."/>
            <person name="Osoegawa K."/>
            <person name="Shizuya H."/>
            <person name="Choi S."/>
            <person name="Chen Y.J."/>
        </authorList>
    </citation>
    <scope>NUCLEOTIDE SEQUENCE [LARGE SCALE GENOMIC DNA]</scope>
</reference>
<evidence type="ECO:0007829" key="4">
    <source>
        <dbReference type="PeptideAtlas" id="M0R1W4"/>
    </source>
</evidence>
<name>M0R1W4_HUMAN</name>